<reference evidence="1 2" key="1">
    <citation type="submission" date="2023-10" db="EMBL/GenBank/DDBJ databases">
        <title>Genome-Wide Identification Analysis in wild type Solanum Pinnatisectum Reveals Some Genes Defensing Phytophthora Infestans.</title>
        <authorList>
            <person name="Sun C."/>
        </authorList>
    </citation>
    <scope>NUCLEOTIDE SEQUENCE [LARGE SCALE GENOMIC DNA]</scope>
    <source>
        <strain evidence="1">LQN</strain>
        <tissue evidence="1">Leaf</tissue>
    </source>
</reference>
<keyword evidence="2" id="KW-1185">Reference proteome</keyword>
<proteinExistence type="predicted"/>
<dbReference type="AlphaFoldDB" id="A0AAV9M1C5"/>
<dbReference type="Proteomes" id="UP001311915">
    <property type="component" value="Unassembled WGS sequence"/>
</dbReference>
<protein>
    <submittedName>
        <fullName evidence="1">Uncharacterized protein</fullName>
    </submittedName>
</protein>
<dbReference type="EMBL" id="JAWPEI010000003">
    <property type="protein sequence ID" value="KAK4731875.1"/>
    <property type="molecule type" value="Genomic_DNA"/>
</dbReference>
<comment type="caution">
    <text evidence="1">The sequence shown here is derived from an EMBL/GenBank/DDBJ whole genome shotgun (WGS) entry which is preliminary data.</text>
</comment>
<evidence type="ECO:0000313" key="2">
    <source>
        <dbReference type="Proteomes" id="UP001311915"/>
    </source>
</evidence>
<gene>
    <name evidence="1" type="ORF">R3W88_024863</name>
</gene>
<evidence type="ECO:0000313" key="1">
    <source>
        <dbReference type="EMBL" id="KAK4731875.1"/>
    </source>
</evidence>
<organism evidence="1 2">
    <name type="scientific">Solanum pinnatisectum</name>
    <name type="common">tansyleaf nightshade</name>
    <dbReference type="NCBI Taxonomy" id="50273"/>
    <lineage>
        <taxon>Eukaryota</taxon>
        <taxon>Viridiplantae</taxon>
        <taxon>Streptophyta</taxon>
        <taxon>Embryophyta</taxon>
        <taxon>Tracheophyta</taxon>
        <taxon>Spermatophyta</taxon>
        <taxon>Magnoliopsida</taxon>
        <taxon>eudicotyledons</taxon>
        <taxon>Gunneridae</taxon>
        <taxon>Pentapetalae</taxon>
        <taxon>asterids</taxon>
        <taxon>lamiids</taxon>
        <taxon>Solanales</taxon>
        <taxon>Solanaceae</taxon>
        <taxon>Solanoideae</taxon>
        <taxon>Solaneae</taxon>
        <taxon>Solanum</taxon>
    </lineage>
</organism>
<name>A0AAV9M1C5_9SOLN</name>
<sequence>MKVLQFTTEVPIKFFEKKIWVHRAPDPLANTHKKSRSLGDSLKELVNTEMSVKKWCGYIREGSPTHYGGIRNVFLKINF</sequence>
<accession>A0AAV9M1C5</accession>